<evidence type="ECO:0000313" key="1">
    <source>
        <dbReference type="EMBL" id="NYE94233.1"/>
    </source>
</evidence>
<proteinExistence type="predicted"/>
<protein>
    <submittedName>
        <fullName evidence="1">Uncharacterized protein</fullName>
    </submittedName>
</protein>
<dbReference type="Proteomes" id="UP000521748">
    <property type="component" value="Unassembled WGS sequence"/>
</dbReference>
<organism evidence="1 2">
    <name type="scientific">Psychromicrobium silvestre</name>
    <dbReference type="NCBI Taxonomy" id="1645614"/>
    <lineage>
        <taxon>Bacteria</taxon>
        <taxon>Bacillati</taxon>
        <taxon>Actinomycetota</taxon>
        <taxon>Actinomycetes</taxon>
        <taxon>Micrococcales</taxon>
        <taxon>Micrococcaceae</taxon>
        <taxon>Psychromicrobium</taxon>
    </lineage>
</organism>
<accession>A0A7Y9S449</accession>
<keyword evidence="2" id="KW-1185">Reference proteome</keyword>
<dbReference type="EMBL" id="JACBYQ010000001">
    <property type="protein sequence ID" value="NYE94233.1"/>
    <property type="molecule type" value="Genomic_DNA"/>
</dbReference>
<dbReference type="RefSeq" id="WP_179388022.1">
    <property type="nucleotide sequence ID" value="NZ_JACBYQ010000001.1"/>
</dbReference>
<dbReference type="AlphaFoldDB" id="A0A7Y9S449"/>
<comment type="caution">
    <text evidence="1">The sequence shown here is derived from an EMBL/GenBank/DDBJ whole genome shotgun (WGS) entry which is preliminary data.</text>
</comment>
<name>A0A7Y9S449_9MICC</name>
<reference evidence="1 2" key="1">
    <citation type="submission" date="2020-07" db="EMBL/GenBank/DDBJ databases">
        <title>Sequencing the genomes of 1000 actinobacteria strains.</title>
        <authorList>
            <person name="Klenk H.-P."/>
        </authorList>
    </citation>
    <scope>NUCLEOTIDE SEQUENCE [LARGE SCALE GENOMIC DNA]</scope>
    <source>
        <strain evidence="1 2">DSM 102047</strain>
    </source>
</reference>
<evidence type="ECO:0000313" key="2">
    <source>
        <dbReference type="Proteomes" id="UP000521748"/>
    </source>
</evidence>
<sequence length="137" mass="16267">MTEKDMIGRIINSIFYVDDVIRIGDKVPYDLQVAHGYFRLNYIDSESFEIFDARISWDELIVWFSMYGPLPENLSNRLEQLKSQVFKPKHRCYRLINPDRDESEHSYGSSIGESGFYEYMIFNPEQEEVWVVTCTED</sequence>
<gene>
    <name evidence="1" type="ORF">FHU41_000454</name>
</gene>